<protein>
    <submittedName>
        <fullName evidence="2">Uncharacterized protein</fullName>
    </submittedName>
</protein>
<dbReference type="EMBL" id="AHAM01000328">
    <property type="protein sequence ID" value="EHK52482.1"/>
    <property type="molecule type" value="Genomic_DNA"/>
</dbReference>
<evidence type="ECO:0000256" key="1">
    <source>
        <dbReference type="SAM" id="Phobius"/>
    </source>
</evidence>
<dbReference type="InterPro" id="IPR044020">
    <property type="entry name" value="DUF5676"/>
</dbReference>
<gene>
    <name evidence="2" type="ORF">MAXJ12_35109</name>
</gene>
<feature type="transmembrane region" description="Helical" evidence="1">
    <location>
        <begin position="62"/>
        <end position="83"/>
    </location>
</feature>
<dbReference type="Proteomes" id="UP000003250">
    <property type="component" value="Unassembled WGS sequence"/>
</dbReference>
<sequence>MNRLSTLSAGIALGATLALLSMLCALTFALWPDATLDFAGAFTHGLDLGTIKSATPISPGRALYGIVGLGVVGLVTGVVYASIYNVV</sequence>
<proteinExistence type="predicted"/>
<evidence type="ECO:0000313" key="2">
    <source>
        <dbReference type="EMBL" id="EHK52482.1"/>
    </source>
</evidence>
<dbReference type="AlphaFoldDB" id="H0I3F7"/>
<keyword evidence="1" id="KW-0812">Transmembrane</keyword>
<dbReference type="OrthoDB" id="6896505at2"/>
<reference evidence="2 3" key="1">
    <citation type="journal article" date="2012" name="J. Bacteriol.">
        <title>Draft Genome Sequence of Mesorhizobium alhagi CCNWXJ12-2T, a Novel Salt-Resistant Species Isolated from the Desert of Northwestern China.</title>
        <authorList>
            <person name="Zhou M."/>
            <person name="Chen W."/>
            <person name="Chen H."/>
            <person name="Wei G."/>
        </authorList>
    </citation>
    <scope>NUCLEOTIDE SEQUENCE [LARGE SCALE GENOMIC DNA]</scope>
    <source>
        <strain evidence="2 3">CCNWXJ12-2</strain>
    </source>
</reference>
<organism evidence="2 3">
    <name type="scientific">Mesorhizobium alhagi CCNWXJ12-2</name>
    <dbReference type="NCBI Taxonomy" id="1107882"/>
    <lineage>
        <taxon>Bacteria</taxon>
        <taxon>Pseudomonadati</taxon>
        <taxon>Pseudomonadota</taxon>
        <taxon>Alphaproteobacteria</taxon>
        <taxon>Hyphomicrobiales</taxon>
        <taxon>Phyllobacteriaceae</taxon>
        <taxon>Allomesorhizobium</taxon>
    </lineage>
</organism>
<keyword evidence="1" id="KW-1133">Transmembrane helix</keyword>
<evidence type="ECO:0000313" key="3">
    <source>
        <dbReference type="Proteomes" id="UP000003250"/>
    </source>
</evidence>
<keyword evidence="3" id="KW-1185">Reference proteome</keyword>
<dbReference type="Pfam" id="PF18926">
    <property type="entry name" value="DUF5676"/>
    <property type="match status" value="1"/>
</dbReference>
<accession>H0I3F7</accession>
<dbReference type="RefSeq" id="WP_008840564.1">
    <property type="nucleotide sequence ID" value="NZ_AHAM01000328.1"/>
</dbReference>
<keyword evidence="1" id="KW-0472">Membrane</keyword>
<feature type="non-terminal residue" evidence="2">
    <location>
        <position position="87"/>
    </location>
</feature>
<name>H0I3F7_9HYPH</name>
<feature type="transmembrane region" description="Helical" evidence="1">
    <location>
        <begin position="7"/>
        <end position="31"/>
    </location>
</feature>